<reference evidence="3 4" key="1">
    <citation type="journal article" date="2014" name="Agronomy (Basel)">
        <title>A Draft Genome Sequence for Ensete ventricosum, the Drought-Tolerant Tree Against Hunger.</title>
        <authorList>
            <person name="Harrison J."/>
            <person name="Moore K.A."/>
            <person name="Paszkiewicz K."/>
            <person name="Jones T."/>
            <person name="Grant M."/>
            <person name="Ambacheew D."/>
            <person name="Muzemil S."/>
            <person name="Studholme D.J."/>
        </authorList>
    </citation>
    <scope>NUCLEOTIDE SEQUENCE [LARGE SCALE GENOMIC DNA]</scope>
</reference>
<dbReference type="EMBL" id="AMZH03007061">
    <property type="protein sequence ID" value="RRT62252.1"/>
    <property type="molecule type" value="Genomic_DNA"/>
</dbReference>
<feature type="compositionally biased region" description="Polar residues" evidence="2">
    <location>
        <begin position="1"/>
        <end position="15"/>
    </location>
</feature>
<sequence length="300" mass="33011">MKSDDGASSGSTVPSATGAFASVVPTGSTVEKRASVDEGSRYTLNELCKVEDRVGAEKNFATIMTRLKAAEGEDPLVPRWLAISGSSQGWTEGPLSGEYLRGALHPVLAKQVYECSSKELMNRASRSAIWNYGASSRQQRTQAWGPQDALGAAAKLRVKELEEDTNKLRDELESLKSQRRDLEQEVGVLRSSLDGAWNDRAHLEGDVLSLTKAATLLKAELKAEGPRAVATYKVSQGFESELKKMGRVSYEFGYRVMLERLWEKHPELTIEQNPFAECPDDANAEMDLNQTFDDSTSSKK</sequence>
<dbReference type="AlphaFoldDB" id="A0A426ZE77"/>
<organism evidence="3 4">
    <name type="scientific">Ensete ventricosum</name>
    <name type="common">Abyssinian banana</name>
    <name type="synonym">Musa ensete</name>
    <dbReference type="NCBI Taxonomy" id="4639"/>
    <lineage>
        <taxon>Eukaryota</taxon>
        <taxon>Viridiplantae</taxon>
        <taxon>Streptophyta</taxon>
        <taxon>Embryophyta</taxon>
        <taxon>Tracheophyta</taxon>
        <taxon>Spermatophyta</taxon>
        <taxon>Magnoliopsida</taxon>
        <taxon>Liliopsida</taxon>
        <taxon>Zingiberales</taxon>
        <taxon>Musaceae</taxon>
        <taxon>Ensete</taxon>
    </lineage>
</organism>
<accession>A0A426ZE77</accession>
<evidence type="ECO:0000256" key="2">
    <source>
        <dbReference type="SAM" id="MobiDB-lite"/>
    </source>
</evidence>
<evidence type="ECO:0000313" key="4">
    <source>
        <dbReference type="Proteomes" id="UP000287651"/>
    </source>
</evidence>
<proteinExistence type="predicted"/>
<gene>
    <name evidence="3" type="ORF">B296_00043529</name>
</gene>
<evidence type="ECO:0000313" key="3">
    <source>
        <dbReference type="EMBL" id="RRT62252.1"/>
    </source>
</evidence>
<feature type="coiled-coil region" evidence="1">
    <location>
        <begin position="151"/>
        <end position="192"/>
    </location>
</feature>
<feature type="region of interest" description="Disordered" evidence="2">
    <location>
        <begin position="1"/>
        <end position="36"/>
    </location>
</feature>
<comment type="caution">
    <text evidence="3">The sequence shown here is derived from an EMBL/GenBank/DDBJ whole genome shotgun (WGS) entry which is preliminary data.</text>
</comment>
<protein>
    <submittedName>
        <fullName evidence="3">Uncharacterized protein</fullName>
    </submittedName>
</protein>
<dbReference type="Proteomes" id="UP000287651">
    <property type="component" value="Unassembled WGS sequence"/>
</dbReference>
<keyword evidence="1" id="KW-0175">Coiled coil</keyword>
<name>A0A426ZE77_ENSVE</name>
<evidence type="ECO:0000256" key="1">
    <source>
        <dbReference type="SAM" id="Coils"/>
    </source>
</evidence>